<evidence type="ECO:0000256" key="1">
    <source>
        <dbReference type="SAM" id="MobiDB-lite"/>
    </source>
</evidence>
<proteinExistence type="predicted"/>
<protein>
    <recommendedName>
        <fullName evidence="4">Chitinase</fullName>
    </recommendedName>
</protein>
<evidence type="ECO:0008006" key="4">
    <source>
        <dbReference type="Google" id="ProtNLM"/>
    </source>
</evidence>
<organism evidence="2 3">
    <name type="scientific">Corynebacterium variabile (strain DSM 44702 / CIP 107183 / JCM 12073 / NCIMB 30131)</name>
    <name type="common">Corynebacterium mooreparkense</name>
    <dbReference type="NCBI Taxonomy" id="858619"/>
    <lineage>
        <taxon>Bacteria</taxon>
        <taxon>Bacillati</taxon>
        <taxon>Actinomycetota</taxon>
        <taxon>Actinomycetes</taxon>
        <taxon>Mycobacteriales</taxon>
        <taxon>Corynebacteriaceae</taxon>
        <taxon>Corynebacterium</taxon>
    </lineage>
</organism>
<evidence type="ECO:0000313" key="3">
    <source>
        <dbReference type="Proteomes" id="UP000006659"/>
    </source>
</evidence>
<accession>G0HAJ7</accession>
<dbReference type="Proteomes" id="UP000006659">
    <property type="component" value="Chromosome"/>
</dbReference>
<sequence length="250" mass="27595">MDAQTLSAAMGGSVDQARYEQLVGPFNKAMRDADITNVNRAAMWCAQVGHESSGLLYSEEIADGSEYEGREDLGNTQPGDGPRFKGRGPIQLTGRNNYTQCSQWGFEQGILPSPTFFVDNPEAAASDEYLFVGSVYYWIVARPNLNQLSDNQDLEGATQAINGGYNGLEDRRARYQNCLNLGEALLPDNNEEEIDMATVEDINFKLDLILDQMAGPEKDQDGNPAWTGWSQLGRKTLIDAIADIRNRVLC</sequence>
<feature type="region of interest" description="Disordered" evidence="1">
    <location>
        <begin position="68"/>
        <end position="92"/>
    </location>
</feature>
<dbReference type="STRING" id="858619.CVAR_0076"/>
<dbReference type="KEGG" id="cva:CVAR_0076"/>
<reference evidence="2 3" key="1">
    <citation type="journal article" date="2011" name="BMC Genomics">
        <title>Complete genome sequence of Corynebacterium variabile DSM 44702 isolated from the surface of smear-ripened cheeses and insights into cheese ripening and flavor generation.</title>
        <authorList>
            <person name="Schroeder J."/>
            <person name="Maus I."/>
            <person name="Trost E."/>
            <person name="Tauch A."/>
        </authorList>
    </citation>
    <scope>NUCLEOTIDE SEQUENCE [LARGE SCALE GENOMIC DNA]</scope>
    <source>
        <strain evidence="3">DSM 44702 / JCM 12073 / NCIMB 30131</strain>
    </source>
</reference>
<dbReference type="InterPro" id="IPR023346">
    <property type="entry name" value="Lysozyme-like_dom_sf"/>
</dbReference>
<dbReference type="Gene3D" id="1.10.530.10">
    <property type="match status" value="1"/>
</dbReference>
<dbReference type="eggNOG" id="COG3179">
    <property type="taxonomic scope" value="Bacteria"/>
</dbReference>
<gene>
    <name evidence="2" type="ordered locus">CVAR_0076</name>
</gene>
<dbReference type="EMBL" id="CP002917">
    <property type="protein sequence ID" value="AEK35423.1"/>
    <property type="molecule type" value="Genomic_DNA"/>
</dbReference>
<name>G0HAJ7_CORVD</name>
<dbReference type="AlphaFoldDB" id="G0HAJ7"/>
<dbReference type="InterPro" id="IPR052354">
    <property type="entry name" value="Cell_Wall_Dynamics_Protein"/>
</dbReference>
<dbReference type="SUPFAM" id="SSF53955">
    <property type="entry name" value="Lysozyme-like"/>
    <property type="match status" value="1"/>
</dbReference>
<dbReference type="HOGENOM" id="CLU_1109973_0_0_11"/>
<dbReference type="RefSeq" id="WP_014008617.1">
    <property type="nucleotide sequence ID" value="NC_015859.1"/>
</dbReference>
<dbReference type="PANTHER" id="PTHR34408">
    <property type="entry name" value="FAMILY PROTEIN, PUTATIVE-RELATED"/>
    <property type="match status" value="1"/>
</dbReference>
<evidence type="ECO:0000313" key="2">
    <source>
        <dbReference type="EMBL" id="AEK35423.1"/>
    </source>
</evidence>